<dbReference type="Gene3D" id="1.10.8.710">
    <property type="match status" value="1"/>
</dbReference>
<dbReference type="InterPro" id="IPR049400">
    <property type="entry name" value="DYNC2H1_AAA_dom"/>
</dbReference>
<evidence type="ECO:0000256" key="1">
    <source>
        <dbReference type="ARBA" id="ARBA00004138"/>
    </source>
</evidence>
<dbReference type="OrthoDB" id="5593012at2759"/>
<evidence type="ECO:0000256" key="20">
    <source>
        <dbReference type="SAM" id="Coils"/>
    </source>
</evidence>
<dbReference type="GO" id="GO:0008569">
    <property type="term" value="F:minus-end-directed microtubule motor activity"/>
    <property type="evidence" value="ECO:0007669"/>
    <property type="project" value="InterPro"/>
</dbReference>
<feature type="domain" description="Dynein heavy chain AAA lid" evidence="28">
    <location>
        <begin position="3873"/>
        <end position="4001"/>
    </location>
</feature>
<feature type="domain" description="Dynein heavy chain tail" evidence="22">
    <location>
        <begin position="203"/>
        <end position="653"/>
    </location>
</feature>
<feature type="domain" description="Dynein 2 heavy chain 1 cytoplasmic ATPase lid" evidence="31">
    <location>
        <begin position="2467"/>
        <end position="2549"/>
    </location>
</feature>
<accession>A0A0V1HNF1</accession>
<evidence type="ECO:0000256" key="15">
    <source>
        <dbReference type="ARBA" id="ARBA00023136"/>
    </source>
</evidence>
<evidence type="ECO:0000259" key="30">
    <source>
        <dbReference type="Pfam" id="PF21264"/>
    </source>
</evidence>
<dbReference type="GO" id="GO:0051959">
    <property type="term" value="F:dynein light intermediate chain binding"/>
    <property type="evidence" value="ECO:0007669"/>
    <property type="project" value="InterPro"/>
</dbReference>
<dbReference type="SUPFAM" id="SSF52540">
    <property type="entry name" value="P-loop containing nucleoside triphosphate hydrolases"/>
    <property type="match status" value="2"/>
</dbReference>
<evidence type="ECO:0000259" key="26">
    <source>
        <dbReference type="Pfam" id="PF12780"/>
    </source>
</evidence>
<dbReference type="PANTHER" id="PTHR45703">
    <property type="entry name" value="DYNEIN HEAVY CHAIN"/>
    <property type="match status" value="1"/>
</dbReference>
<dbReference type="Pfam" id="PF12781">
    <property type="entry name" value="AAA_9"/>
    <property type="match status" value="1"/>
</dbReference>
<evidence type="ECO:0000256" key="7">
    <source>
        <dbReference type="ARBA" id="ARBA00022490"/>
    </source>
</evidence>
<evidence type="ECO:0000259" key="21">
    <source>
        <dbReference type="Pfam" id="PF03028"/>
    </source>
</evidence>
<comment type="similarity">
    <text evidence="4">Belongs to the dynein heavy chain family.</text>
</comment>
<dbReference type="Gene3D" id="1.20.920.20">
    <property type="match status" value="1"/>
</dbReference>
<dbReference type="InterPro" id="IPR041658">
    <property type="entry name" value="AAA_lid_11"/>
</dbReference>
<dbReference type="Pfam" id="PF12777">
    <property type="entry name" value="MT"/>
    <property type="match status" value="1"/>
</dbReference>
<dbReference type="InterPro" id="IPR027417">
    <property type="entry name" value="P-loop_NTPase"/>
</dbReference>
<evidence type="ECO:0000256" key="4">
    <source>
        <dbReference type="ARBA" id="ARBA00008887"/>
    </source>
</evidence>
<dbReference type="GO" id="GO:0030030">
    <property type="term" value="P:cell projection organization"/>
    <property type="evidence" value="ECO:0007669"/>
    <property type="project" value="UniProtKB-KW"/>
</dbReference>
<dbReference type="Pfam" id="PF12775">
    <property type="entry name" value="AAA_7"/>
    <property type="match status" value="1"/>
</dbReference>
<dbReference type="Gene3D" id="1.10.8.1220">
    <property type="match status" value="1"/>
</dbReference>
<evidence type="ECO:0000256" key="6">
    <source>
        <dbReference type="ARBA" id="ARBA00022475"/>
    </source>
</evidence>
<dbReference type="FunFam" id="3.40.50.300:FF:000071">
    <property type="entry name" value="Cytoplasmic dynein heavy chain 1"/>
    <property type="match status" value="1"/>
</dbReference>
<gene>
    <name evidence="32" type="primary">DYH1B</name>
    <name evidence="32" type="ORF">T11_9552</name>
</gene>
<dbReference type="InterPro" id="IPR042222">
    <property type="entry name" value="Dynein_2_N"/>
</dbReference>
<feature type="domain" description="Dynein heavy chain ATP-binding dynein motor region" evidence="27">
    <location>
        <begin position="3251"/>
        <end position="3487"/>
    </location>
</feature>
<proteinExistence type="inferred from homology"/>
<keyword evidence="14" id="KW-0969">Cilium</keyword>
<dbReference type="InterPro" id="IPR004273">
    <property type="entry name" value="Dynein_heavy_D6_P-loop"/>
</dbReference>
<evidence type="ECO:0000259" key="23">
    <source>
        <dbReference type="Pfam" id="PF08393"/>
    </source>
</evidence>
<evidence type="ECO:0000256" key="17">
    <source>
        <dbReference type="ARBA" id="ARBA00023212"/>
    </source>
</evidence>
<dbReference type="InterPro" id="IPR043160">
    <property type="entry name" value="Dynein_C_barrel"/>
</dbReference>
<keyword evidence="15" id="KW-0472">Membrane</keyword>
<keyword evidence="33" id="KW-1185">Reference proteome</keyword>
<evidence type="ECO:0000259" key="25">
    <source>
        <dbReference type="Pfam" id="PF12777"/>
    </source>
</evidence>
<keyword evidence="7" id="KW-0963">Cytoplasm</keyword>
<keyword evidence="17" id="KW-0206">Cytoskeleton</keyword>
<dbReference type="InterPro" id="IPR042219">
    <property type="entry name" value="AAA_lid_11_sf"/>
</dbReference>
<keyword evidence="8" id="KW-0493">Microtubule</keyword>
<keyword evidence="6" id="KW-1003">Cell membrane</keyword>
<dbReference type="InterPro" id="IPR024317">
    <property type="entry name" value="Dynein_heavy_chain_D4_dom"/>
</dbReference>
<evidence type="ECO:0000313" key="33">
    <source>
        <dbReference type="Proteomes" id="UP000055024"/>
    </source>
</evidence>
<evidence type="ECO:0000259" key="31">
    <source>
        <dbReference type="Pfam" id="PF22597"/>
    </source>
</evidence>
<dbReference type="Pfam" id="PF21264">
    <property type="entry name" value="DYNC2H1_AAA_dom"/>
    <property type="match status" value="1"/>
</dbReference>
<feature type="domain" description="Dynein heavy chain hydrolytic ATP-binding dynein motor region" evidence="24">
    <location>
        <begin position="1648"/>
        <end position="1986"/>
    </location>
</feature>
<dbReference type="Gene3D" id="3.10.490.20">
    <property type="match status" value="1"/>
</dbReference>
<comment type="caution">
    <text evidence="32">The sequence shown here is derived from an EMBL/GenBank/DDBJ whole genome shotgun (WGS) entry which is preliminary data.</text>
</comment>
<dbReference type="Proteomes" id="UP000055024">
    <property type="component" value="Unassembled WGS sequence"/>
</dbReference>
<keyword evidence="5" id="KW-0217">Developmental protein</keyword>
<keyword evidence="16" id="KW-0505">Motor protein</keyword>
<dbReference type="Gene3D" id="6.10.140.1060">
    <property type="match status" value="1"/>
</dbReference>
<evidence type="ECO:0000256" key="2">
    <source>
        <dbReference type="ARBA" id="ARBA00004202"/>
    </source>
</evidence>
<dbReference type="Pfam" id="PF12780">
    <property type="entry name" value="AAA_8"/>
    <property type="match status" value="1"/>
</dbReference>
<dbReference type="InterPro" id="IPR018124">
    <property type="entry name" value="Calret/calnex_CS"/>
</dbReference>
<dbReference type="InterPro" id="IPR043157">
    <property type="entry name" value="Dynein_AAA1S"/>
</dbReference>
<dbReference type="GO" id="GO:0005886">
    <property type="term" value="C:plasma membrane"/>
    <property type="evidence" value="ECO:0007669"/>
    <property type="project" value="UniProtKB-SubCell"/>
</dbReference>
<evidence type="ECO:0000256" key="12">
    <source>
        <dbReference type="ARBA" id="ARBA00023017"/>
    </source>
</evidence>
<evidence type="ECO:0000259" key="28">
    <source>
        <dbReference type="Pfam" id="PF18198"/>
    </source>
</evidence>
<name>A0A0V1HNF1_9BILA</name>
<evidence type="ECO:0000256" key="16">
    <source>
        <dbReference type="ARBA" id="ARBA00023175"/>
    </source>
</evidence>
<dbReference type="Gene3D" id="3.20.180.20">
    <property type="entry name" value="Dynein heavy chain, N-terminal domain 2"/>
    <property type="match status" value="1"/>
</dbReference>
<dbReference type="InterPro" id="IPR035706">
    <property type="entry name" value="AAA_9"/>
</dbReference>
<organism evidence="32 33">
    <name type="scientific">Trichinella zimbabwensis</name>
    <dbReference type="NCBI Taxonomy" id="268475"/>
    <lineage>
        <taxon>Eukaryota</taxon>
        <taxon>Metazoa</taxon>
        <taxon>Ecdysozoa</taxon>
        <taxon>Nematoda</taxon>
        <taxon>Enoplea</taxon>
        <taxon>Dorylaimia</taxon>
        <taxon>Trichinellida</taxon>
        <taxon>Trichinellidae</taxon>
        <taxon>Trichinella</taxon>
    </lineage>
</organism>
<dbReference type="Pfam" id="PF08385">
    <property type="entry name" value="DHC_N1"/>
    <property type="match status" value="1"/>
</dbReference>
<dbReference type="InterPro" id="IPR042228">
    <property type="entry name" value="Dynein_linker_3"/>
</dbReference>
<dbReference type="FunFam" id="1.20.920.20:FF:000002">
    <property type="entry name" value="Cytoplasmic dynein 1 heavy chain"/>
    <property type="match status" value="1"/>
</dbReference>
<evidence type="ECO:0000256" key="18">
    <source>
        <dbReference type="ARBA" id="ARBA00023273"/>
    </source>
</evidence>
<keyword evidence="13 20" id="KW-0175">Coiled coil</keyword>
<feature type="coiled-coil region" evidence="20">
    <location>
        <begin position="3105"/>
        <end position="3195"/>
    </location>
</feature>
<dbReference type="Pfam" id="PF08393">
    <property type="entry name" value="DHC_N2"/>
    <property type="match status" value="1"/>
</dbReference>
<dbReference type="PROSITE" id="PS00804">
    <property type="entry name" value="CALRETICULIN_2"/>
    <property type="match status" value="1"/>
</dbReference>
<dbReference type="GO" id="GO:0005874">
    <property type="term" value="C:microtubule"/>
    <property type="evidence" value="ECO:0007669"/>
    <property type="project" value="UniProtKB-KW"/>
</dbReference>
<feature type="domain" description="Dynein heavy chain C-terminal" evidence="29">
    <location>
        <begin position="4042"/>
        <end position="4305"/>
    </location>
</feature>
<dbReference type="Gene3D" id="1.20.58.1120">
    <property type="match status" value="1"/>
</dbReference>
<evidence type="ECO:0000256" key="14">
    <source>
        <dbReference type="ARBA" id="ARBA00023069"/>
    </source>
</evidence>
<evidence type="ECO:0000256" key="5">
    <source>
        <dbReference type="ARBA" id="ARBA00022473"/>
    </source>
</evidence>
<dbReference type="GO" id="GO:0005509">
    <property type="term" value="F:calcium ion binding"/>
    <property type="evidence" value="ECO:0007669"/>
    <property type="project" value="InterPro"/>
</dbReference>
<feature type="coiled-coil region" evidence="20">
    <location>
        <begin position="3424"/>
        <end position="3507"/>
    </location>
</feature>
<evidence type="ECO:0000313" key="32">
    <source>
        <dbReference type="EMBL" id="KRZ11927.1"/>
    </source>
</evidence>
<dbReference type="STRING" id="268475.A0A0V1HNF1"/>
<evidence type="ECO:0000259" key="24">
    <source>
        <dbReference type="Pfam" id="PF12774"/>
    </source>
</evidence>
<dbReference type="Gene3D" id="1.20.920.30">
    <property type="match status" value="1"/>
</dbReference>
<evidence type="ECO:0000259" key="22">
    <source>
        <dbReference type="Pfam" id="PF08385"/>
    </source>
</evidence>
<evidence type="ECO:0000256" key="13">
    <source>
        <dbReference type="ARBA" id="ARBA00023054"/>
    </source>
</evidence>
<dbReference type="GO" id="GO:0007018">
    <property type="term" value="P:microtubule-based movement"/>
    <property type="evidence" value="ECO:0007669"/>
    <property type="project" value="InterPro"/>
</dbReference>
<comment type="subcellular location">
    <subcellularLocation>
        <location evidence="2">Cell membrane</location>
        <topology evidence="2">Peripheral membrane protein</topology>
    </subcellularLocation>
    <subcellularLocation>
        <location evidence="1">Cell projection</location>
        <location evidence="1">Cilium</location>
    </subcellularLocation>
    <subcellularLocation>
        <location evidence="3">Cytoplasm</location>
        <location evidence="3">Cytoskeleton</location>
    </subcellularLocation>
</comment>
<dbReference type="InterPro" id="IPR024743">
    <property type="entry name" value="Dynein_HC_stalk"/>
</dbReference>
<dbReference type="Pfam" id="PF18199">
    <property type="entry name" value="Dynein_C"/>
    <property type="match status" value="1"/>
</dbReference>
<keyword evidence="10" id="KW-0970">Cilium biogenesis/degradation</keyword>
<dbReference type="Pfam" id="PF03028">
    <property type="entry name" value="Dynein_heavy"/>
    <property type="match status" value="1"/>
</dbReference>
<dbReference type="GO" id="GO:0030286">
    <property type="term" value="C:dynein complex"/>
    <property type="evidence" value="ECO:0007669"/>
    <property type="project" value="UniProtKB-KW"/>
</dbReference>
<dbReference type="Pfam" id="PF22597">
    <property type="entry name" value="DYN_lid"/>
    <property type="match status" value="1"/>
</dbReference>
<feature type="domain" description="Dynein heavy chain linker" evidence="23">
    <location>
        <begin position="1125"/>
        <end position="1521"/>
    </location>
</feature>
<dbReference type="Pfam" id="PF18198">
    <property type="entry name" value="AAA_lid_11"/>
    <property type="match status" value="1"/>
</dbReference>
<sequence>MKNTDLCVKLILKIAAENFDVPLEIKTLEQRHLNSLERFLNESNCASVVLAWSRSKSKFYCSNALSELPEDSSCLVIIFFKDNPCVISEYNLRDHVSTVSFHQSIPDALYNTLDKVFSPVISNSECANDNKVSLKRLINELQFGLQTTFNSLTYSKSEHLHKSDDDDDDDDDKSISLSEESNFWQRASSSGNDERAEFFHLTLQTVAEEFSKIESLQFAEMSSLLDKIQNCFNEIWMQQTYEPFPQQRMKNLFEIISKDIYFYVKRKLGAVDFWNDSFNDVFSNLRLAISLCEQWKESCDLLTNQIWSRWVSQKWNGKPFTSELLNLLITRLKQIFALRSAKEILCTMLDRHQCAEIQLLWKLPEHFHIFDLNANNDKIWHKLKFEIERNFGALARDVLSKINLLSSKSKSRSIMTYNIKIFKILNNFLRYKDLLCLPAVKQQFATERETLLLNLSEELKNSREAFRRRSGSWIHLAFDDMSETVSLLVRAKQEESQVEQTMKMVSDLIDDLAGHKEYMESCSDYINELQSYRVELFDSWCNEWIQAIDDPREFVSMQTNSQIMELSEKNGSLKVNYSDKLVRLIKETRQLLGLKYSVPHRIVNCVKTAQKYYKYAETLKQVSHFYNNAERNMLPCLQAMMLDAAVAFEKVIKVPKAGEPKYSDSVFTVSWNDPKEVENYIMRLQEAAERITVLNRQLQYYHQQICQKVLMLMDINLLHHQKKWKDSLAEIREIFRDAARLNINANNMKPWIIHWDWQLYKVLDYQYRLGLIKFSDTLSKMKVEILFSQKKLKLKPPIEEIRSKYYREIRRFVSIPCNFKGCSDNLSFGKSIFESIVSRNSYYIQNAYEKIEDLLEKLQITKNSFSKWAVIGSADIETLIEEHFVEASDWERSFRSVKQNGREVEKIPSEIEIACITINTDSIKLFIENLLQRIYDLLLHTLRDSWQKDCSQLGHFLNEAIRTLTSRPQSMEEITMAHVLNQNYLKKRTEIENLLAKIESKNKMFKTVAGTNLVGSDELRQQLGKFDSMLGSHRIIINDQMETLKSNVLSQIQAFSQHVERFAVKWYHMKPKNDVSDISEEKIHEIVDFVSQKQRELNEIVEESKRLKNDAESFGLDKPRFKNLEELIHSVQACEAAWLPYQTFYNALTEFGNEEWIFFKSKIHVFSQFLVTWSEKLKEGEMNSIAVRIQNDVSKYRELIPVLKYCTGESFSEDHWIELMRLMKLPTLMKHEHLTFGHFLSSTSVLVQNVSRLKELNSRAQGEVAIRDALHQLDLWGAACTFHFTSQKDQNSQQIALVTNWKEILNEIEEKQALVQSLKESSLQNAFYDRTNFWEERLSELLDLVRLLQEIQRKWLSLRPVFNLGALPKEWSRFQRLDKEFQQIMNGLAQDNRIMMLRVNASSKSSFTNLVEQFQRCQKALNQYLEEKRDEFPRFYFIGDDDLLELLGRADNPEIIRMHLKKLFPGIHTVHFDKGNNCITAVVSADGEILPLQSPVKIASEIQSWLSALHLSMQETLKRSVILAVNTMKSGQNLDPSQFCSQVLCLSEQIRFCEQCEKAIQSGTLDRLAASLQSQLKTYTLVTTDSTILQLKLKALILDLIHNLQIVNNLRKASVTSKDCWQWQKQLRFYLENNETVIVRIVDVEYMYNYEYVGNLAKLVHTQLTDRCFLTFTQAMHMGLGGNPYGPTGTGKTETVKTLGMLLGRLVLVFNCDEGIDLKSMGRIFVGLIKCGAWGCFDEFNRLEEGVLSAVSMQIETIQNALKSKQNVCILMDKEVEINPNIAVFVTLNPAGKEYSGRRRLPDNLKQLFRPVAMSQADNKIIAQTMLMSEGFSKALEIGQTLTCVFDLCREILSQQHHYDWGLRALKTVLNTCGNLLRQNLTTLKSETSTEELEMITTVHALRINTQSKLTYSDSIIFEDIIRDAFPGVKSKEIQRNELKDSVEYAASKMDVTLSRNQKEKVFDLYEQLQQRMGVIIVGPSGSGKTTIWTVLKEALIKMGKQINTYTFNPKAMPKHRLLGYIDPDTREWCDGLLTHLCRKCVSENVWSWIVCDGEIDPEWIESMNSVFDDNKLLTMASGERIQLTKNVNFIFECDNLTNASPATISRMGIVYLSQESVDIKSIVKHFIEKQQTDVRENLSEWFNMYFHRALEWILQKDEFVAELSLVGTVKNILAIMDNVKRKKEFLVRLLYGVSRNLRHDAQTEFATKLFNWAGEKLPDPKQPMNVVYEKSYDRFVSFDDYSDQVEVCPGTALFVKTADALAALSYIDMLWAKPSCKSFIMFGPDECGKQLLLNESLQANCSTHLVSLHCTAETNLENFLDKLKQCCTLSTGTKGREFRPKDCERLVFLIKYIDICKRDQWGSNSLIAFLRQVFTLGGFYDETFEWITISNVQIVFCINISTNSKYSDLPQRFMSIMPVMSIRQAQLNVVENECPHTEHILLTDHQARKNYPQFVLLLQLNLKVTQNDIKSLLAQVPTCMIAIYEQCQKQFKFDSNVEYFFTPADLTTWITSLSRYDLRDWDIKKFFHLWLHESFRIFRDRLTTENEKKQFDHLLREAVVKHWPKLLAISGKENILDFQLYSSCGTETDVLKLRSQKLLDTKLIKVEEEQFYTLLKSAIARYNCEFSRLNLVITKELMLLVTQIERAITSISRSSLLMIAPAGVGRRSALAITAYLHNIELIHLHITPHYGWKQYMNDLKQALQTAALKNGMVILLIEDYQLIEDRFLDPICSILLSGEVPGIFKSEELEPLLAQLRQQAAQDSYHGNMYSYFSERVKQNLRIVLIIDSNELKLATYRKHYGVLFKKCTVLSIHSWSKDSLLKISASTFAMITSESSSVDIPNPFENNEIFCDRFVKVFERFSNPSPKKLIAFVGQFNKLLLNKRSLIQARVTVLKSGVAKLSEAKKVVAEMKVKASEQNALLKEKQSEADDMLQAITLSMTEATEHKTNMEMLKKASEKESEQVEEQRKIIDAQLSKIEPLIKQAQEDVGMIRSESLSEIRSLRAPPETIRDILEAVLLFMGIFDCSWASMRNFLSKSGVKEEIINFDARKVSPQTVERVKELVARKSASFDPKTAKRASIAAAPLASWVTANLKYAEILAKIKPLEQQKYKLQKNLTRVERQMEKICVGLKTSDQRVAQLRERFETLTKEATQIKFDLDNTSECLDRAEQLISKLGSEYERWKLQMQEMESDLDQLPYLSLLAAAFITFLSSESEEIREKVLQELMNCADVKSFNVEEFLSTEKELLQWKLEGLPDEAVAIQNALAIIYCNQCSLIIDPSQRLLDWLSVHYGGSKKVEIISINDSSVFTRIELAARFGKILVLCDMEMIDPIIYTLLNRSLLGHETKMQLQIGEKIIDCHDEFKFCSLSETVDKSYTQQFFNRATGDSNFCIPSYADSLVTRINFITTQPGLRSQLLALTIKETNSECEAQRRQLLKNQEELKLKLQNMEELILEKLAHLEGNILTNSDLLATLNEAKESSDRINAALKESQNLRLEIEKEREQFMPLVQVACSLYFVICDLHKICSMYRFSLAFFTNLYCNVLKINKSGTLDRLEMKRLISSLLLNTIQSIGLSLRKRDQLIFVLQIIRSVFPNQFDKNEWEFFIGDATEIPEERPAFEEVPDWIEENCKSRLRELKIMFPELIAKLNLENRIKWKDGFGGDAQKEILPSFVLNSLTPFQQLLVVQALRPDCLHTAMIRFVEKILGFKEWRPEPLDLKKFYLTKTSCNEPVLFVTDYGSDPSMEIADLAKCTIGSEQFYQVATGQNQFELALRLLRQCAANGHWLCIKNLHLSISWLQNLENEFKQLNPKESFRLWLTTEPHHGFSTALLERSLKVAYEAPAGLKQNLLQTWSSLDKSELLQCSLAESRSIFLLSWFHAICQERRCYIPQGWCKFYEFNYADYKACLHLIKKWFHKKPNGMFENVVYGGRIENEFDMQILRAYLKQYFNKVITEDNRVAIAAGQCVLPTSTSYEEYASVISHLPDYDSPDVFGLPSNISRSWEQTESRRNLLKLQKLAHFDTDKTKLHTLSLVAILKPILNLWKRLNQGVNLINARLLLSNLKKNNRTPVETFAVSEYNAAISLVQFVHAELSMLHKSTLNFHSHNLNTQLLSTLLAKNEIPNEWLHRWPTGPKQATEFLSRLITKAKALQQWVQQLNSDTLTNGVVDISMFFRPETFFNALRQQTARFQNSSITSYAMQLSWNEISSSLSPCTITGLCIEGAQFDGKYLTDATADASPILILPPANVLWTKNDKNVTRSESVKIPLYHDSSRSHLILSVDLPCKSSDAQKWLVRGVAMFLKN</sequence>
<dbReference type="InterPro" id="IPR035699">
    <property type="entry name" value="AAA_6"/>
</dbReference>
<dbReference type="InterPro" id="IPR041228">
    <property type="entry name" value="Dynein_C"/>
</dbReference>
<dbReference type="Gene3D" id="1.10.8.720">
    <property type="entry name" value="Region D6 of dynein motor"/>
    <property type="match status" value="1"/>
</dbReference>
<evidence type="ECO:0000256" key="10">
    <source>
        <dbReference type="ARBA" id="ARBA00022794"/>
    </source>
</evidence>
<dbReference type="GO" id="GO:0005524">
    <property type="term" value="F:ATP binding"/>
    <property type="evidence" value="ECO:0007669"/>
    <property type="project" value="UniProtKB-KW"/>
</dbReference>
<feature type="coiled-coil region" evidence="20">
    <location>
        <begin position="2910"/>
        <end position="2976"/>
    </location>
</feature>
<dbReference type="Gene3D" id="1.20.1270.280">
    <property type="match status" value="1"/>
</dbReference>
<feature type="domain" description="Cytoplasmic dynein 2 heavy chain 1 AAA+ ATPase" evidence="30">
    <location>
        <begin position="2119"/>
        <end position="2214"/>
    </location>
</feature>
<dbReference type="PANTHER" id="PTHR45703:SF22">
    <property type="entry name" value="DYNEIN CYTOPLASMIC 2 HEAVY CHAIN 1"/>
    <property type="match status" value="1"/>
</dbReference>
<dbReference type="InterPro" id="IPR013594">
    <property type="entry name" value="Dynein_heavy_tail"/>
</dbReference>
<dbReference type="FunFam" id="3.20.180.20:FF:000002">
    <property type="entry name" value="Cytoplasmic dynein heavy chain 1"/>
    <property type="match status" value="1"/>
</dbReference>
<evidence type="ECO:0000259" key="29">
    <source>
        <dbReference type="Pfam" id="PF18199"/>
    </source>
</evidence>
<dbReference type="CDD" id="cd00009">
    <property type="entry name" value="AAA"/>
    <property type="match status" value="1"/>
</dbReference>
<protein>
    <recommendedName>
        <fullName evidence="19">Cytoplasmic dynein 2 heavy chain 1</fullName>
    </recommendedName>
</protein>
<keyword evidence="18" id="KW-0966">Cell projection</keyword>
<dbReference type="GO" id="GO:0005929">
    <property type="term" value="C:cilium"/>
    <property type="evidence" value="ECO:0007669"/>
    <property type="project" value="UniProtKB-SubCell"/>
</dbReference>
<feature type="domain" description="Dynein heavy chain coiled coil stalk" evidence="25">
    <location>
        <begin position="2896"/>
        <end position="3227"/>
    </location>
</feature>
<keyword evidence="11" id="KW-0067">ATP-binding</keyword>
<feature type="domain" description="Dynein heavy chain region D6 P-loop" evidence="21">
    <location>
        <begin position="3731"/>
        <end position="3840"/>
    </location>
</feature>
<dbReference type="InterPro" id="IPR026983">
    <property type="entry name" value="DHC"/>
</dbReference>
<dbReference type="Gene3D" id="3.40.50.300">
    <property type="entry name" value="P-loop containing nucleotide triphosphate hydrolases"/>
    <property type="match status" value="5"/>
</dbReference>
<keyword evidence="9" id="KW-0547">Nucleotide-binding</keyword>
<keyword evidence="12" id="KW-0243">Dynein</keyword>
<evidence type="ECO:0000259" key="27">
    <source>
        <dbReference type="Pfam" id="PF12781"/>
    </source>
</evidence>
<dbReference type="GO" id="GO:0045505">
    <property type="term" value="F:dynein intermediate chain binding"/>
    <property type="evidence" value="ECO:0007669"/>
    <property type="project" value="InterPro"/>
</dbReference>
<dbReference type="InterPro" id="IPR013602">
    <property type="entry name" value="Dynein_heavy_linker"/>
</dbReference>
<feature type="domain" description="Dynein heavy chain AAA module D4" evidence="26">
    <location>
        <begin position="2630"/>
        <end position="2837"/>
    </location>
</feature>
<evidence type="ECO:0000256" key="8">
    <source>
        <dbReference type="ARBA" id="ARBA00022701"/>
    </source>
</evidence>
<dbReference type="EMBL" id="JYDP01000045">
    <property type="protein sequence ID" value="KRZ11927.1"/>
    <property type="molecule type" value="Genomic_DNA"/>
</dbReference>
<dbReference type="Pfam" id="PF12774">
    <property type="entry name" value="AAA_6"/>
    <property type="match status" value="1"/>
</dbReference>
<dbReference type="InterPro" id="IPR054354">
    <property type="entry name" value="DYNC2H1-like_lid"/>
</dbReference>
<evidence type="ECO:0000256" key="19">
    <source>
        <dbReference type="ARBA" id="ARBA00023902"/>
    </source>
</evidence>
<evidence type="ECO:0000256" key="11">
    <source>
        <dbReference type="ARBA" id="ARBA00022840"/>
    </source>
</evidence>
<dbReference type="Gene3D" id="1.20.140.100">
    <property type="entry name" value="Dynein heavy chain, N-terminal domain 2"/>
    <property type="match status" value="1"/>
</dbReference>
<reference evidence="32 33" key="1">
    <citation type="submission" date="2015-01" db="EMBL/GenBank/DDBJ databases">
        <title>Evolution of Trichinella species and genotypes.</title>
        <authorList>
            <person name="Korhonen P.K."/>
            <person name="Edoardo P."/>
            <person name="Giuseppe L.R."/>
            <person name="Gasser R.B."/>
        </authorList>
    </citation>
    <scope>NUCLEOTIDE SEQUENCE [LARGE SCALE GENOMIC DNA]</scope>
    <source>
        <strain evidence="32">ISS1029</strain>
    </source>
</reference>
<evidence type="ECO:0000256" key="3">
    <source>
        <dbReference type="ARBA" id="ARBA00004245"/>
    </source>
</evidence>
<evidence type="ECO:0000256" key="9">
    <source>
        <dbReference type="ARBA" id="ARBA00022741"/>
    </source>
</evidence>